<feature type="domain" description="Reverse transcriptase" evidence="1">
    <location>
        <begin position="9"/>
        <end position="118"/>
    </location>
</feature>
<dbReference type="EMBL" id="JARQWQ010000017">
    <property type="protein sequence ID" value="KAK2566292.1"/>
    <property type="molecule type" value="Genomic_DNA"/>
</dbReference>
<dbReference type="Proteomes" id="UP001249851">
    <property type="component" value="Unassembled WGS sequence"/>
</dbReference>
<comment type="caution">
    <text evidence="2">The sequence shown here is derived from an EMBL/GenBank/DDBJ whole genome shotgun (WGS) entry which is preliminary data.</text>
</comment>
<protein>
    <submittedName>
        <fullName evidence="2">Secreted RxLR effector protein 78</fullName>
    </submittedName>
</protein>
<reference evidence="2" key="2">
    <citation type="journal article" date="2023" name="Science">
        <title>Genomic signatures of disease resistance in endangered staghorn corals.</title>
        <authorList>
            <person name="Vollmer S.V."/>
            <person name="Selwyn J.D."/>
            <person name="Despard B.A."/>
            <person name="Roesel C.L."/>
        </authorList>
    </citation>
    <scope>NUCLEOTIDE SEQUENCE</scope>
    <source>
        <strain evidence="2">K2</strain>
    </source>
</reference>
<evidence type="ECO:0000259" key="1">
    <source>
        <dbReference type="Pfam" id="PF00078"/>
    </source>
</evidence>
<sequence length="334" mass="38480">MVLVLRQLQEKCREQNMGPYATFIDLTKAFDTVSRTGLWLILERLGCPPKFQQMVIQLHENQHGQVRLNSDLSEPFPISNGVKQGCVLAPTLFSIFITMMLKQAAADLDDDEGVYVRYCLHGSLFNLRRLQAHTKTQERLIQNLLFMDDAALCRPYRASPSAHDILVPCTISSDAKIDKEIDNRLAKANSSFGRLYKQVWNNKCLKCKAKIRVYRAVVLTTLLFSSETWVIYCSHIRLLERFHQRCLRTILNIHWSDLITNVEFLEQAEVSSIEAMILKYQLRWAGHVSRLEDHCLPKIVMFGELSSGHRDRGAPQKCKIQMQTKGNYHESRPT</sequence>
<proteinExistence type="predicted"/>
<organism evidence="2 3">
    <name type="scientific">Acropora cervicornis</name>
    <name type="common">Staghorn coral</name>
    <dbReference type="NCBI Taxonomy" id="6130"/>
    <lineage>
        <taxon>Eukaryota</taxon>
        <taxon>Metazoa</taxon>
        <taxon>Cnidaria</taxon>
        <taxon>Anthozoa</taxon>
        <taxon>Hexacorallia</taxon>
        <taxon>Scleractinia</taxon>
        <taxon>Astrocoeniina</taxon>
        <taxon>Acroporidae</taxon>
        <taxon>Acropora</taxon>
    </lineage>
</organism>
<reference evidence="2" key="1">
    <citation type="journal article" date="2023" name="G3 (Bethesda)">
        <title>Whole genome assembly and annotation of the endangered Caribbean coral Acropora cervicornis.</title>
        <authorList>
            <person name="Selwyn J.D."/>
            <person name="Vollmer S.V."/>
        </authorList>
    </citation>
    <scope>NUCLEOTIDE SEQUENCE</scope>
    <source>
        <strain evidence="2">K2</strain>
    </source>
</reference>
<dbReference type="PANTHER" id="PTHR47027">
    <property type="entry name" value="REVERSE TRANSCRIPTASE DOMAIN-CONTAINING PROTEIN"/>
    <property type="match status" value="1"/>
</dbReference>
<dbReference type="Pfam" id="PF00078">
    <property type="entry name" value="RVT_1"/>
    <property type="match status" value="1"/>
</dbReference>
<accession>A0AAD9QRW9</accession>
<dbReference type="InterPro" id="IPR000477">
    <property type="entry name" value="RT_dom"/>
</dbReference>
<gene>
    <name evidence="2" type="ORF">P5673_009780</name>
</gene>
<evidence type="ECO:0000313" key="3">
    <source>
        <dbReference type="Proteomes" id="UP001249851"/>
    </source>
</evidence>
<name>A0AAD9QRW9_ACRCE</name>
<dbReference type="AlphaFoldDB" id="A0AAD9QRW9"/>
<evidence type="ECO:0000313" key="2">
    <source>
        <dbReference type="EMBL" id="KAK2566292.1"/>
    </source>
</evidence>
<dbReference type="PANTHER" id="PTHR47027:SF30">
    <property type="entry name" value="THAP-TYPE DOMAIN-CONTAINING PROTEIN"/>
    <property type="match status" value="1"/>
</dbReference>
<keyword evidence="3" id="KW-1185">Reference proteome</keyword>